<comment type="pathway">
    <text evidence="5">Cofactor biosynthesis; adenosylcobalamin biosynthesis; adenosylcobalamin from cob(II)yrinate a,c-diamide: step 6/7.</text>
</comment>
<feature type="binding site" evidence="19">
    <location>
        <begin position="35"/>
        <end position="37"/>
    </location>
    <ligand>
        <name>GTP</name>
        <dbReference type="ChEBI" id="CHEBI:37565"/>
    </ligand>
</feature>
<reference evidence="21 23" key="2">
    <citation type="submission" date="2023-03" db="EMBL/GenBank/DDBJ databases">
        <title>Bacillus Genome Sequencing.</title>
        <authorList>
            <person name="Dunlap C."/>
        </authorList>
    </citation>
    <scope>NUCLEOTIDE SEQUENCE [LARGE SCALE GENOMIC DNA]</scope>
    <source>
        <strain evidence="21 23">NRS-38</strain>
    </source>
</reference>
<dbReference type="PIRSF" id="PIRSF006135">
    <property type="entry name" value="CobU"/>
    <property type="match status" value="1"/>
</dbReference>
<comment type="catalytic activity">
    <reaction evidence="2">
        <text>adenosylcob(III)inamide phosphate + GTP + H(+) = adenosylcob(III)inamide-GDP + diphosphate</text>
        <dbReference type="Rhea" id="RHEA:22712"/>
        <dbReference type="ChEBI" id="CHEBI:15378"/>
        <dbReference type="ChEBI" id="CHEBI:33019"/>
        <dbReference type="ChEBI" id="CHEBI:37565"/>
        <dbReference type="ChEBI" id="CHEBI:58502"/>
        <dbReference type="ChEBI" id="CHEBI:60487"/>
        <dbReference type="EC" id="2.7.7.62"/>
    </reaction>
</comment>
<dbReference type="GO" id="GO:0009236">
    <property type="term" value="P:cobalamin biosynthetic process"/>
    <property type="evidence" value="ECO:0007669"/>
    <property type="project" value="UniProtKB-KW"/>
</dbReference>
<evidence type="ECO:0000256" key="7">
    <source>
        <dbReference type="ARBA" id="ARBA00007490"/>
    </source>
</evidence>
<dbReference type="EC" id="2.7.1.156" evidence="8"/>
<dbReference type="InterPro" id="IPR003203">
    <property type="entry name" value="CobU/CobP"/>
</dbReference>
<feature type="binding site" evidence="19">
    <location>
        <position position="66"/>
    </location>
    <ligand>
        <name>GTP</name>
        <dbReference type="ChEBI" id="CHEBI:37565"/>
    </ligand>
</feature>
<evidence type="ECO:0000256" key="10">
    <source>
        <dbReference type="ARBA" id="ARBA00022573"/>
    </source>
</evidence>
<gene>
    <name evidence="21" type="ORF">P9850_09315</name>
    <name evidence="20" type="ORF">PNH38_00835</name>
</gene>
<keyword evidence="15 19" id="KW-0342">GTP-binding</keyword>
<accession>A0ABD5IUQ8</accession>
<evidence type="ECO:0000256" key="19">
    <source>
        <dbReference type="PIRSR" id="PIRSR006135-2"/>
    </source>
</evidence>
<protein>
    <recommendedName>
        <fullName evidence="16">Adenosylcobinamide kinase</fullName>
        <ecNumber evidence="8">2.7.1.156</ecNumber>
        <ecNumber evidence="9">2.7.7.62</ecNumber>
    </recommendedName>
    <alternativeName>
        <fullName evidence="17">Adenosylcobinamide-phosphate guanylyltransferase</fullName>
    </alternativeName>
</protein>
<evidence type="ECO:0000256" key="13">
    <source>
        <dbReference type="ARBA" id="ARBA00022777"/>
    </source>
</evidence>
<dbReference type="EMBL" id="JARTLI010000013">
    <property type="protein sequence ID" value="MED5052049.1"/>
    <property type="molecule type" value="Genomic_DNA"/>
</dbReference>
<evidence type="ECO:0000313" key="22">
    <source>
        <dbReference type="Proteomes" id="UP001213979"/>
    </source>
</evidence>
<feature type="binding site" evidence="19">
    <location>
        <begin position="7"/>
        <end position="14"/>
    </location>
    <ligand>
        <name>GTP</name>
        <dbReference type="ChEBI" id="CHEBI:37565"/>
    </ligand>
</feature>
<keyword evidence="10" id="KW-0169">Cobalamin biosynthesis</keyword>
<keyword evidence="13 21" id="KW-0418">Kinase</keyword>
<evidence type="ECO:0000256" key="5">
    <source>
        <dbReference type="ARBA" id="ARBA00004692"/>
    </source>
</evidence>
<dbReference type="PANTHER" id="PTHR34848">
    <property type="match status" value="1"/>
</dbReference>
<evidence type="ECO:0000256" key="3">
    <source>
        <dbReference type="ARBA" id="ARBA00001522"/>
    </source>
</evidence>
<dbReference type="GO" id="GO:0005525">
    <property type="term" value="F:GTP binding"/>
    <property type="evidence" value="ECO:0007669"/>
    <property type="project" value="UniProtKB-KW"/>
</dbReference>
<evidence type="ECO:0000313" key="23">
    <source>
        <dbReference type="Proteomes" id="UP001339962"/>
    </source>
</evidence>
<feature type="binding site" evidence="19">
    <location>
        <position position="87"/>
    </location>
    <ligand>
        <name>GTP</name>
        <dbReference type="ChEBI" id="CHEBI:37565"/>
    </ligand>
</feature>
<evidence type="ECO:0000313" key="20">
    <source>
        <dbReference type="EMBL" id="MDE8562422.1"/>
    </source>
</evidence>
<keyword evidence="21" id="KW-0548">Nucleotidyltransferase</keyword>
<dbReference type="Gene3D" id="3.40.50.300">
    <property type="entry name" value="P-loop containing nucleotide triphosphate hydrolases"/>
    <property type="match status" value="1"/>
</dbReference>
<name>A0ABD5IUQ8_9BACL</name>
<comment type="catalytic activity">
    <reaction evidence="3">
        <text>adenosylcob(III)inamide + GTP = adenosylcob(III)inamide phosphate + GDP + H(+)</text>
        <dbReference type="Rhea" id="RHEA:15765"/>
        <dbReference type="ChEBI" id="CHEBI:2480"/>
        <dbReference type="ChEBI" id="CHEBI:15378"/>
        <dbReference type="ChEBI" id="CHEBI:37565"/>
        <dbReference type="ChEBI" id="CHEBI:58189"/>
        <dbReference type="ChEBI" id="CHEBI:58502"/>
        <dbReference type="EC" id="2.7.1.156"/>
    </reaction>
</comment>
<dbReference type="EC" id="2.7.7.62" evidence="9"/>
<dbReference type="Proteomes" id="UP001213979">
    <property type="component" value="Unassembled WGS sequence"/>
</dbReference>
<dbReference type="GO" id="GO:0043752">
    <property type="term" value="F:adenosylcobinamide kinase activity"/>
    <property type="evidence" value="ECO:0007669"/>
    <property type="project" value="UniProtKB-EC"/>
</dbReference>
<reference evidence="20 22" key="1">
    <citation type="submission" date="2023-01" db="EMBL/GenBank/DDBJ databases">
        <title>Genome-based reclassification of Anoxybacillus geothermalis as a later heterotypic synonym of Anoxybacillus rupiensis.</title>
        <authorList>
            <person name="Inan Bektas K."/>
            <person name="Canakci S."/>
            <person name="Belduz A.A."/>
            <person name="Guler H.H."/>
        </authorList>
    </citation>
    <scope>NUCLEOTIDE SEQUENCE [LARGE SCALE GENOMIC DNA]</scope>
    <source>
        <strain evidence="20 22">DSM 17127</strain>
    </source>
</reference>
<evidence type="ECO:0000256" key="6">
    <source>
        <dbReference type="ARBA" id="ARBA00005159"/>
    </source>
</evidence>
<evidence type="ECO:0000256" key="8">
    <source>
        <dbReference type="ARBA" id="ARBA00012016"/>
    </source>
</evidence>
<dbReference type="EMBL" id="JAQOTG010000001">
    <property type="protein sequence ID" value="MDE8562422.1"/>
    <property type="molecule type" value="Genomic_DNA"/>
</dbReference>
<evidence type="ECO:0000256" key="4">
    <source>
        <dbReference type="ARBA" id="ARBA00003889"/>
    </source>
</evidence>
<dbReference type="GO" id="GO:0008820">
    <property type="term" value="F:cobinamide phosphate guanylyltransferase activity"/>
    <property type="evidence" value="ECO:0007669"/>
    <property type="project" value="UniProtKB-EC"/>
</dbReference>
<organism evidence="21 23">
    <name type="scientific">Anoxybacteroides rupiense</name>
    <dbReference type="NCBI Taxonomy" id="311460"/>
    <lineage>
        <taxon>Bacteria</taxon>
        <taxon>Bacillati</taxon>
        <taxon>Bacillota</taxon>
        <taxon>Bacilli</taxon>
        <taxon>Bacillales</taxon>
        <taxon>Anoxybacillaceae</taxon>
        <taxon>Anoxybacteroides</taxon>
    </lineage>
</organism>
<sequence length="194" mass="22065">MMIFISGGVRSGKSGIAEQCIQALASRQNTVHYIATAKTTDQEMKERIIHHQRRRCQQSIQWTTWEQPLHLHELASQFGPNDILLVDCLTNWLANELFDEEGWEIEAVCLQKAERMLRTVSQLSTVVRALVMVSNELFSGGVPQDAGTYHFMKMLGWLHQRIVHSADYAILVHHGVPILKKGECLPWLLGMDGF</sequence>
<evidence type="ECO:0000256" key="11">
    <source>
        <dbReference type="ARBA" id="ARBA00022679"/>
    </source>
</evidence>
<evidence type="ECO:0000256" key="2">
    <source>
        <dbReference type="ARBA" id="ARBA00000711"/>
    </source>
</evidence>
<evidence type="ECO:0000256" key="14">
    <source>
        <dbReference type="ARBA" id="ARBA00022840"/>
    </source>
</evidence>
<comment type="pathway">
    <text evidence="6">Cofactor biosynthesis; adenosylcobalamin biosynthesis; adenosylcobalamin from cob(II)yrinate a,c-diamide: step 5/7.</text>
</comment>
<dbReference type="Pfam" id="PF02283">
    <property type="entry name" value="CobU"/>
    <property type="match status" value="1"/>
</dbReference>
<dbReference type="GO" id="GO:0005524">
    <property type="term" value="F:ATP binding"/>
    <property type="evidence" value="ECO:0007669"/>
    <property type="project" value="UniProtKB-KW"/>
</dbReference>
<evidence type="ECO:0000256" key="12">
    <source>
        <dbReference type="ARBA" id="ARBA00022741"/>
    </source>
</evidence>
<evidence type="ECO:0000256" key="17">
    <source>
        <dbReference type="ARBA" id="ARBA00030571"/>
    </source>
</evidence>
<comment type="caution">
    <text evidence="21">The sequence shown here is derived from an EMBL/GenBank/DDBJ whole genome shotgun (WGS) entry which is preliminary data.</text>
</comment>
<feature type="active site" description="GMP-histidine intermediate" evidence="18">
    <location>
        <position position="51"/>
    </location>
</feature>
<keyword evidence="11 21" id="KW-0808">Transferase</keyword>
<dbReference type="RefSeq" id="WP_080862372.1">
    <property type="nucleotide sequence ID" value="NZ_JACIDF010000002.1"/>
</dbReference>
<evidence type="ECO:0000256" key="9">
    <source>
        <dbReference type="ARBA" id="ARBA00012523"/>
    </source>
</evidence>
<evidence type="ECO:0000256" key="15">
    <source>
        <dbReference type="ARBA" id="ARBA00023134"/>
    </source>
</evidence>
<evidence type="ECO:0000256" key="18">
    <source>
        <dbReference type="PIRSR" id="PIRSR006135-1"/>
    </source>
</evidence>
<evidence type="ECO:0000256" key="16">
    <source>
        <dbReference type="ARBA" id="ARBA00029570"/>
    </source>
</evidence>
<dbReference type="SUPFAM" id="SSF52540">
    <property type="entry name" value="P-loop containing nucleoside triphosphate hydrolases"/>
    <property type="match status" value="1"/>
</dbReference>
<keyword evidence="22" id="KW-1185">Reference proteome</keyword>
<dbReference type="CDD" id="cd00544">
    <property type="entry name" value="CobU"/>
    <property type="match status" value="1"/>
</dbReference>
<proteinExistence type="inferred from homology"/>
<dbReference type="Proteomes" id="UP001339962">
    <property type="component" value="Unassembled WGS sequence"/>
</dbReference>
<keyword evidence="14" id="KW-0067">ATP-binding</keyword>
<dbReference type="InterPro" id="IPR027417">
    <property type="entry name" value="P-loop_NTPase"/>
</dbReference>
<dbReference type="AlphaFoldDB" id="A0ABD5IUQ8"/>
<evidence type="ECO:0000256" key="1">
    <source>
        <dbReference type="ARBA" id="ARBA00000312"/>
    </source>
</evidence>
<comment type="function">
    <text evidence="4">Catalyzes ATP-dependent phosphorylation of adenosylcobinamide and addition of GMP to adenosylcobinamide phosphate.</text>
</comment>
<comment type="catalytic activity">
    <reaction evidence="1">
        <text>adenosylcob(III)inamide + ATP = adenosylcob(III)inamide phosphate + ADP + H(+)</text>
        <dbReference type="Rhea" id="RHEA:15769"/>
        <dbReference type="ChEBI" id="CHEBI:2480"/>
        <dbReference type="ChEBI" id="CHEBI:15378"/>
        <dbReference type="ChEBI" id="CHEBI:30616"/>
        <dbReference type="ChEBI" id="CHEBI:58502"/>
        <dbReference type="ChEBI" id="CHEBI:456216"/>
        <dbReference type="EC" id="2.7.1.156"/>
    </reaction>
</comment>
<comment type="similarity">
    <text evidence="7">Belongs to the CobU/CobP family.</text>
</comment>
<evidence type="ECO:0000313" key="21">
    <source>
        <dbReference type="EMBL" id="MED5052049.1"/>
    </source>
</evidence>
<dbReference type="PANTHER" id="PTHR34848:SF1">
    <property type="entry name" value="BIFUNCTIONAL ADENOSYLCOBALAMIN BIOSYNTHESIS PROTEIN COBU"/>
    <property type="match status" value="1"/>
</dbReference>
<keyword evidence="12 19" id="KW-0547">Nucleotide-binding</keyword>